<organism evidence="2 3">
    <name type="scientific">Oryza rufipogon</name>
    <name type="common">Brownbeard rice</name>
    <name type="synonym">Asian wild rice</name>
    <dbReference type="NCBI Taxonomy" id="4529"/>
    <lineage>
        <taxon>Eukaryota</taxon>
        <taxon>Viridiplantae</taxon>
        <taxon>Streptophyta</taxon>
        <taxon>Embryophyta</taxon>
        <taxon>Tracheophyta</taxon>
        <taxon>Spermatophyta</taxon>
        <taxon>Magnoliopsida</taxon>
        <taxon>Liliopsida</taxon>
        <taxon>Poales</taxon>
        <taxon>Poaceae</taxon>
        <taxon>BOP clade</taxon>
        <taxon>Oryzoideae</taxon>
        <taxon>Oryzeae</taxon>
        <taxon>Oryzinae</taxon>
        <taxon>Oryza</taxon>
    </lineage>
</organism>
<dbReference type="HOGENOM" id="CLU_184781_0_0_1"/>
<accession>A0A0E0NN44</accession>
<name>A0A0E0NN44_ORYRU</name>
<dbReference type="EnsemblPlants" id="ORUFI02G39530.1">
    <property type="protein sequence ID" value="ORUFI02G39530.1"/>
    <property type="gene ID" value="ORUFI02G39530"/>
</dbReference>
<reference evidence="3" key="1">
    <citation type="submission" date="2013-06" db="EMBL/GenBank/DDBJ databases">
        <authorList>
            <person name="Zhao Q."/>
        </authorList>
    </citation>
    <scope>NUCLEOTIDE SEQUENCE</scope>
    <source>
        <strain evidence="3">cv. W1943</strain>
    </source>
</reference>
<evidence type="ECO:0000256" key="1">
    <source>
        <dbReference type="SAM" id="SignalP"/>
    </source>
</evidence>
<reference evidence="2" key="2">
    <citation type="submission" date="2015-06" db="UniProtKB">
        <authorList>
            <consortium name="EnsemblPlants"/>
        </authorList>
    </citation>
    <scope>IDENTIFICATION</scope>
</reference>
<proteinExistence type="predicted"/>
<keyword evidence="3" id="KW-1185">Reference proteome</keyword>
<dbReference type="PANTHER" id="PTHR42861">
    <property type="entry name" value="CALCIUM-TRANSPORTING ATPASE"/>
    <property type="match status" value="1"/>
</dbReference>
<feature type="chain" id="PRO_5011032600" description="Cation-transporting P-type ATPase N-terminal domain-containing protein" evidence="1">
    <location>
        <begin position="21"/>
        <end position="95"/>
    </location>
</feature>
<sequence>MWNPLSWVMEAAAIMAIALANGGLPGWQDFVGIITLLVMNSTISFIEENNAGNAAATLMGCLAPRAKRTQNRALLEQLAAIVNDDKGMNRLQQGG</sequence>
<evidence type="ECO:0000313" key="2">
    <source>
        <dbReference type="EnsemblPlants" id="ORUFI02G39530.1"/>
    </source>
</evidence>
<dbReference type="STRING" id="4529.A0A0E0NN44"/>
<dbReference type="EnsemblPlants" id="ORUFI02G39530.2">
    <property type="protein sequence ID" value="ORUFI02G39530.2"/>
    <property type="gene ID" value="ORUFI02G39530"/>
</dbReference>
<dbReference type="Gramene" id="ORUFI02G39530.1">
    <property type="protein sequence ID" value="ORUFI02G39530.1"/>
    <property type="gene ID" value="ORUFI02G39530"/>
</dbReference>
<dbReference type="AlphaFoldDB" id="A0A0E0NN44"/>
<dbReference type="InterPro" id="IPR023298">
    <property type="entry name" value="ATPase_P-typ_TM_dom_sf"/>
</dbReference>
<dbReference type="Gramene" id="ORUFI02G39530.2">
    <property type="protein sequence ID" value="ORUFI02G39530.2"/>
    <property type="gene ID" value="ORUFI02G39530"/>
</dbReference>
<evidence type="ECO:0000313" key="3">
    <source>
        <dbReference type="Proteomes" id="UP000008022"/>
    </source>
</evidence>
<dbReference type="Proteomes" id="UP000008022">
    <property type="component" value="Unassembled WGS sequence"/>
</dbReference>
<dbReference type="SUPFAM" id="SSF81665">
    <property type="entry name" value="Calcium ATPase, transmembrane domain M"/>
    <property type="match status" value="1"/>
</dbReference>
<dbReference type="Gene3D" id="1.20.1110.10">
    <property type="entry name" value="Calcium-transporting ATPase, transmembrane domain"/>
    <property type="match status" value="1"/>
</dbReference>
<keyword evidence="1" id="KW-0732">Signal</keyword>
<evidence type="ECO:0008006" key="4">
    <source>
        <dbReference type="Google" id="ProtNLM"/>
    </source>
</evidence>
<dbReference type="eggNOG" id="KOG0205">
    <property type="taxonomic scope" value="Eukaryota"/>
</dbReference>
<feature type="signal peptide" evidence="1">
    <location>
        <begin position="1"/>
        <end position="20"/>
    </location>
</feature>
<protein>
    <recommendedName>
        <fullName evidence="4">Cation-transporting P-type ATPase N-terminal domain-containing protein</fullName>
    </recommendedName>
</protein>